<dbReference type="InterPro" id="IPR003738">
    <property type="entry name" value="SRAP"/>
</dbReference>
<keyword evidence="5" id="KW-0190">Covalent protein-DNA linkage</keyword>
<evidence type="ECO:0000313" key="9">
    <source>
        <dbReference type="EMBL" id="CAB4605813.1"/>
    </source>
</evidence>
<keyword evidence="6" id="KW-0238">DNA-binding</keyword>
<dbReference type="GO" id="GO:0003697">
    <property type="term" value="F:single-stranded DNA binding"/>
    <property type="evidence" value="ECO:0007669"/>
    <property type="project" value="InterPro"/>
</dbReference>
<evidence type="ECO:0000256" key="2">
    <source>
        <dbReference type="ARBA" id="ARBA00022670"/>
    </source>
</evidence>
<proteinExistence type="inferred from homology"/>
<evidence type="ECO:0000256" key="6">
    <source>
        <dbReference type="ARBA" id="ARBA00023125"/>
    </source>
</evidence>
<reference evidence="9" key="1">
    <citation type="submission" date="2020-05" db="EMBL/GenBank/DDBJ databases">
        <authorList>
            <person name="Chiriac C."/>
            <person name="Salcher M."/>
            <person name="Ghai R."/>
            <person name="Kavagutti S V."/>
        </authorList>
    </citation>
    <scope>NUCLEOTIDE SEQUENCE</scope>
</reference>
<dbReference type="GO" id="GO:0008233">
    <property type="term" value="F:peptidase activity"/>
    <property type="evidence" value="ECO:0007669"/>
    <property type="project" value="UniProtKB-KW"/>
</dbReference>
<evidence type="ECO:0000256" key="8">
    <source>
        <dbReference type="SAM" id="MobiDB-lite"/>
    </source>
</evidence>
<keyword evidence="2" id="KW-0645">Protease</keyword>
<evidence type="ECO:0000256" key="1">
    <source>
        <dbReference type="ARBA" id="ARBA00008136"/>
    </source>
</evidence>
<dbReference type="Pfam" id="PF02586">
    <property type="entry name" value="SRAP"/>
    <property type="match status" value="1"/>
</dbReference>
<dbReference type="AlphaFoldDB" id="A0A6J6H0K8"/>
<feature type="region of interest" description="Disordered" evidence="8">
    <location>
        <begin position="219"/>
        <end position="239"/>
    </location>
</feature>
<feature type="compositionally biased region" description="Acidic residues" evidence="8">
    <location>
        <begin position="228"/>
        <end position="239"/>
    </location>
</feature>
<accession>A0A6J6H0K8</accession>
<dbReference type="InterPro" id="IPR036590">
    <property type="entry name" value="SRAP-like"/>
</dbReference>
<comment type="similarity">
    <text evidence="1">Belongs to the SOS response-associated peptidase family.</text>
</comment>
<evidence type="ECO:0000256" key="4">
    <source>
        <dbReference type="ARBA" id="ARBA00022801"/>
    </source>
</evidence>
<gene>
    <name evidence="9" type="ORF">UFOPK1874_00088</name>
</gene>
<name>A0A6J6H0K8_9ZZZZ</name>
<protein>
    <submittedName>
        <fullName evidence="9">Unannotated protein</fullName>
    </submittedName>
</protein>
<evidence type="ECO:0000256" key="3">
    <source>
        <dbReference type="ARBA" id="ARBA00022763"/>
    </source>
</evidence>
<dbReference type="EMBL" id="CAEZUX010000003">
    <property type="protein sequence ID" value="CAB4605813.1"/>
    <property type="molecule type" value="Genomic_DNA"/>
</dbReference>
<evidence type="ECO:0000256" key="5">
    <source>
        <dbReference type="ARBA" id="ARBA00023124"/>
    </source>
</evidence>
<dbReference type="Gene3D" id="3.90.1680.10">
    <property type="entry name" value="SOS response associated peptidase-like"/>
    <property type="match status" value="1"/>
</dbReference>
<dbReference type="GO" id="GO:0016829">
    <property type="term" value="F:lyase activity"/>
    <property type="evidence" value="ECO:0007669"/>
    <property type="project" value="UniProtKB-KW"/>
</dbReference>
<keyword evidence="7" id="KW-0456">Lyase</keyword>
<keyword evidence="4" id="KW-0378">Hydrolase</keyword>
<dbReference type="SUPFAM" id="SSF143081">
    <property type="entry name" value="BB1717-like"/>
    <property type="match status" value="1"/>
</dbReference>
<dbReference type="GO" id="GO:0106300">
    <property type="term" value="P:protein-DNA covalent cross-linking repair"/>
    <property type="evidence" value="ECO:0007669"/>
    <property type="project" value="InterPro"/>
</dbReference>
<evidence type="ECO:0000256" key="7">
    <source>
        <dbReference type="ARBA" id="ARBA00023239"/>
    </source>
</evidence>
<organism evidence="9">
    <name type="scientific">freshwater metagenome</name>
    <dbReference type="NCBI Taxonomy" id="449393"/>
    <lineage>
        <taxon>unclassified sequences</taxon>
        <taxon>metagenomes</taxon>
        <taxon>ecological metagenomes</taxon>
    </lineage>
</organism>
<keyword evidence="3" id="KW-0227">DNA damage</keyword>
<dbReference type="GO" id="GO:0006508">
    <property type="term" value="P:proteolysis"/>
    <property type="evidence" value="ECO:0007669"/>
    <property type="project" value="UniProtKB-KW"/>
</dbReference>
<dbReference type="PANTHER" id="PTHR13604:SF0">
    <property type="entry name" value="ABASIC SITE PROCESSING PROTEIN HMCES"/>
    <property type="match status" value="1"/>
</dbReference>
<dbReference type="PANTHER" id="PTHR13604">
    <property type="entry name" value="DC12-RELATED"/>
    <property type="match status" value="1"/>
</dbReference>
<sequence length="239" mass="26463">MCGRFVGNFNTQELVDEIGDAVDAFGLTLRVPDFDGPLLQNFNVAPTHVVPILRVVGSEVVVDVMRWGLIPIWAKDASIGAKMINARSETITEKPSFKGLVPSHRCIIPMNGFYEWNRENPKAKVPYFVTRADGRLMLGAGIWSDSPIVDEARTFALITRDSVDDLSAVHDRSPVEFTAQDAVEWMSATQAPLELFAPEQQPRFHTLQVSTRVNAVRNNDSGLIEPAPPEEDSGELTLF</sequence>